<dbReference type="AlphaFoldDB" id="A0A1W1I0K7"/>
<dbReference type="PANTHER" id="PTHR35866:SF1">
    <property type="entry name" value="YKGJ FAMILY CYSTEINE CLUSTER PROTEIN"/>
    <property type="match status" value="1"/>
</dbReference>
<dbReference type="Pfam" id="PF03692">
    <property type="entry name" value="CxxCxxCC"/>
    <property type="match status" value="1"/>
</dbReference>
<dbReference type="KEGG" id="nja:NSJP_0354"/>
<reference evidence="1 2" key="1">
    <citation type="submission" date="2017-03" db="EMBL/GenBank/DDBJ databases">
        <authorList>
            <person name="Afonso C.L."/>
            <person name="Miller P.J."/>
            <person name="Scott M.A."/>
            <person name="Spackman E."/>
            <person name="Goraichik I."/>
            <person name="Dimitrov K.M."/>
            <person name="Suarez D.L."/>
            <person name="Swayne D.E."/>
        </authorList>
    </citation>
    <scope>NUCLEOTIDE SEQUENCE [LARGE SCALE GENOMIC DNA]</scope>
    <source>
        <strain evidence="1">Genome sequencing of Nitrospira japonica strain NJ11</strain>
    </source>
</reference>
<evidence type="ECO:0008006" key="3">
    <source>
        <dbReference type="Google" id="ProtNLM"/>
    </source>
</evidence>
<evidence type="ECO:0000313" key="1">
    <source>
        <dbReference type="EMBL" id="SLM46526.1"/>
    </source>
</evidence>
<name>A0A1W1I0K7_9BACT</name>
<accession>A0A1W1I0K7</accession>
<dbReference type="Proteomes" id="UP000192042">
    <property type="component" value="Chromosome I"/>
</dbReference>
<proteinExistence type="predicted"/>
<evidence type="ECO:0000313" key="2">
    <source>
        <dbReference type="Proteomes" id="UP000192042"/>
    </source>
</evidence>
<protein>
    <recommendedName>
        <fullName evidence="3">YkgJ family cysteine cluster protein</fullName>
    </recommendedName>
</protein>
<dbReference type="STRING" id="1325564.NSJP_0354"/>
<dbReference type="PANTHER" id="PTHR35866">
    <property type="entry name" value="PUTATIVE-RELATED"/>
    <property type="match status" value="1"/>
</dbReference>
<sequence>MKGQDEKAVDAMKDGVVVRPVNSVYRRDSAFSYACHACSRCCHDKVIRLNPYEVDRLAMNRGITTTEFLSRYTESNGTSLRRVEEGACVFLSRQGCGVHEDRPLVCRLYPLGRRVTAEGEETFHELTPHPRTEGEYGRGGTVQDFLTTQGAQPFIEAVDRYVELVGSMAVKLHSVAANDHDLLAEVKQATEGVDQRHDAILRDWTDMDSVLTQYCLERGMTVPDDVTERMPLHIRAVTERLDKL</sequence>
<organism evidence="1 2">
    <name type="scientific">Nitrospira japonica</name>
    <dbReference type="NCBI Taxonomy" id="1325564"/>
    <lineage>
        <taxon>Bacteria</taxon>
        <taxon>Pseudomonadati</taxon>
        <taxon>Nitrospirota</taxon>
        <taxon>Nitrospiria</taxon>
        <taxon>Nitrospirales</taxon>
        <taxon>Nitrospiraceae</taxon>
        <taxon>Nitrospira</taxon>
    </lineage>
</organism>
<gene>
    <name evidence="1" type="ORF">NSJP_0354</name>
</gene>
<dbReference type="EMBL" id="LT828648">
    <property type="protein sequence ID" value="SLM46526.1"/>
    <property type="molecule type" value="Genomic_DNA"/>
</dbReference>
<dbReference type="InterPro" id="IPR005358">
    <property type="entry name" value="Puta_zinc/iron-chelating_dom"/>
</dbReference>
<keyword evidence="2" id="KW-1185">Reference proteome</keyword>